<dbReference type="KEGG" id="tsv:DSM104635_01122"/>
<evidence type="ECO:0000313" key="1">
    <source>
        <dbReference type="EMBL" id="QGZ94304.1"/>
    </source>
</evidence>
<dbReference type="Proteomes" id="UP000431269">
    <property type="component" value="Chromosome"/>
</dbReference>
<dbReference type="Pfam" id="PF14026">
    <property type="entry name" value="SCO4226-like"/>
    <property type="match status" value="1"/>
</dbReference>
<sequence>MKKYMIERKIPGVHTMGESDLSGAAKTSNAALAQLAPKVQWVHSYVAKDQTFCVYLANNEDDIREHARISGFPANVITEITGVIDPTTERG</sequence>
<evidence type="ECO:0008006" key="3">
    <source>
        <dbReference type="Google" id="ProtNLM"/>
    </source>
</evidence>
<organism evidence="1 2">
    <name type="scientific">Terricaulis silvestris</name>
    <dbReference type="NCBI Taxonomy" id="2686094"/>
    <lineage>
        <taxon>Bacteria</taxon>
        <taxon>Pseudomonadati</taxon>
        <taxon>Pseudomonadota</taxon>
        <taxon>Alphaproteobacteria</taxon>
        <taxon>Caulobacterales</taxon>
        <taxon>Caulobacteraceae</taxon>
        <taxon>Terricaulis</taxon>
    </lineage>
</organism>
<protein>
    <recommendedName>
        <fullName evidence="3">DUF4242 domain-containing protein</fullName>
    </recommendedName>
</protein>
<dbReference type="AlphaFoldDB" id="A0A6I6MMY7"/>
<dbReference type="InterPro" id="IPR025336">
    <property type="entry name" value="SCO4226-like"/>
</dbReference>
<dbReference type="RefSeq" id="WP_158765255.1">
    <property type="nucleotide sequence ID" value="NZ_CP047045.1"/>
</dbReference>
<dbReference type="EMBL" id="CP047045">
    <property type="protein sequence ID" value="QGZ94304.1"/>
    <property type="molecule type" value="Genomic_DNA"/>
</dbReference>
<evidence type="ECO:0000313" key="2">
    <source>
        <dbReference type="Proteomes" id="UP000431269"/>
    </source>
</evidence>
<gene>
    <name evidence="1" type="ORF">DSM104635_01122</name>
</gene>
<accession>A0A6I6MMY7</accession>
<reference evidence="2" key="1">
    <citation type="submission" date="2019-12" db="EMBL/GenBank/DDBJ databases">
        <title>Complete genome of Terracaulis silvestris 0127_4.</title>
        <authorList>
            <person name="Vieira S."/>
            <person name="Riedel T."/>
            <person name="Sproer C."/>
            <person name="Pascual J."/>
            <person name="Boedeker C."/>
            <person name="Overmann J."/>
        </authorList>
    </citation>
    <scope>NUCLEOTIDE SEQUENCE [LARGE SCALE GENOMIC DNA]</scope>
    <source>
        <strain evidence="2">0127_4</strain>
    </source>
</reference>
<name>A0A6I6MMY7_9CAUL</name>
<proteinExistence type="predicted"/>
<keyword evidence="2" id="KW-1185">Reference proteome</keyword>